<name>A0A846WVT4_9ACTN</name>
<dbReference type="EMBL" id="JAAXPC010000026">
    <property type="protein sequence ID" value="NKY05006.1"/>
    <property type="molecule type" value="Genomic_DNA"/>
</dbReference>
<dbReference type="AlphaFoldDB" id="A0A846WVT4"/>
<keyword evidence="1" id="KW-0255">Endonuclease</keyword>
<evidence type="ECO:0000313" key="2">
    <source>
        <dbReference type="Proteomes" id="UP000563898"/>
    </source>
</evidence>
<proteinExistence type="predicted"/>
<gene>
    <name evidence="1" type="ORF">HGA05_25940</name>
</gene>
<organism evidence="1 2">
    <name type="scientific">Gordonia polyisoprenivorans</name>
    <dbReference type="NCBI Taxonomy" id="84595"/>
    <lineage>
        <taxon>Bacteria</taxon>
        <taxon>Bacillati</taxon>
        <taxon>Actinomycetota</taxon>
        <taxon>Actinomycetes</taxon>
        <taxon>Mycobacteriales</taxon>
        <taxon>Gordoniaceae</taxon>
        <taxon>Gordonia</taxon>
    </lineage>
</organism>
<dbReference type="Proteomes" id="UP000563898">
    <property type="component" value="Unassembled WGS sequence"/>
</dbReference>
<keyword evidence="1" id="KW-0540">Nuclease</keyword>
<evidence type="ECO:0000313" key="1">
    <source>
        <dbReference type="EMBL" id="NKY05006.1"/>
    </source>
</evidence>
<dbReference type="GO" id="GO:0004519">
    <property type="term" value="F:endonuclease activity"/>
    <property type="evidence" value="ECO:0007669"/>
    <property type="project" value="UniProtKB-KW"/>
</dbReference>
<reference evidence="1 2" key="1">
    <citation type="submission" date="2020-04" db="EMBL/GenBank/DDBJ databases">
        <title>MicrobeNet Type strains.</title>
        <authorList>
            <person name="Nicholson A.C."/>
        </authorList>
    </citation>
    <scope>NUCLEOTIDE SEQUENCE [LARGE SCALE GENOMIC DNA]</scope>
    <source>
        <strain evidence="1 2">ATCC BAA-14</strain>
    </source>
</reference>
<keyword evidence="1" id="KW-0378">Hydrolase</keyword>
<comment type="caution">
    <text evidence="1">The sequence shown here is derived from an EMBL/GenBank/DDBJ whole genome shotgun (WGS) entry which is preliminary data.</text>
</comment>
<protein>
    <submittedName>
        <fullName evidence="1">HNH endonuclease</fullName>
    </submittedName>
</protein>
<accession>A0A846WVT4</accession>
<sequence>MVARNDKAEVLAHVCARLAAGDTTNARETLRSGYPFAPQAKVARRYTERQCLRVFYRDGFIDRYSGTRLVNPGVLRALSLIFPDDFPAHPNWQMAGTHFAFWELFPSIDHVVPVTRGGTDDETNWVSTSMLRNSAKAHWTLDELGWSIVAPGDHRRWDGLSGWFVEHAASHLKVATHNYVGRWLRATMAVRSEMTEGDLPPRTV</sequence>